<evidence type="ECO:0000313" key="6">
    <source>
        <dbReference type="Proteomes" id="UP000626220"/>
    </source>
</evidence>
<evidence type="ECO:0000259" key="3">
    <source>
        <dbReference type="Pfam" id="PF13550"/>
    </source>
</evidence>
<feature type="domain" description="Tip attachment protein J" evidence="3">
    <location>
        <begin position="320"/>
        <end position="480"/>
    </location>
</feature>
<dbReference type="Pfam" id="PF13547">
    <property type="entry name" value="GTA_TIM"/>
    <property type="match status" value="1"/>
</dbReference>
<evidence type="ECO:0008006" key="7">
    <source>
        <dbReference type="Google" id="ProtNLM"/>
    </source>
</evidence>
<evidence type="ECO:0000259" key="4">
    <source>
        <dbReference type="Pfam" id="PF23666"/>
    </source>
</evidence>
<dbReference type="Gene3D" id="3.20.20.80">
    <property type="entry name" value="Glycosidases"/>
    <property type="match status" value="1"/>
</dbReference>
<dbReference type="InterPro" id="IPR056490">
    <property type="entry name" value="Rcc01698_C"/>
</dbReference>
<evidence type="ECO:0000313" key="5">
    <source>
        <dbReference type="EMBL" id="GHF50429.1"/>
    </source>
</evidence>
<evidence type="ECO:0000259" key="2">
    <source>
        <dbReference type="Pfam" id="PF13547"/>
    </source>
</evidence>
<sequence length="826" mass="89689">MPRAEQSSTSTAQETRSDAGWLACAPAATRQNFLDGLSEETLCALPYLFEFWALPHQLPPEGRWRTWVILGGRGAGKTRAGAEWVRRQVEGAKPLDRGTASRVALVGETYDQVRDVMVQGDSGIIEISPADRRPVWKTSERKLVWPNGAEAQAFSSHDPDGLRGPQFDAAWADELGCAAVDKGTNEPNKFVDPKSSESQLPKHSNGQPDELIQRQYLRAMLGYWAEAAHNPVSELYGAPMIDLGNAYVWTWDTRPYPAFPNNRDLWSDGANHRLGHWLNGRAGARTLASVVEEICARSDLGAIDTSRLDGIVRGYTVEEVSSGRAALQPLMLRFGFDAVERDGVLQFQMRDGPAAVEIPAERLAENTEIDGLVERLRGAEAEVTGRVRVRFVEAGSDHGIAAEEAVLADEATHAVASKELTMALTRAEGRQVAERWLSEARVSRDTARFALPPSLLTLGAGDVVTMEDSPGVVYRIDRIEQADMQMVEAVRIEPAVYQPSDMAEDAPVGAAFAAPTPVLPLFLDLPLMRGDEVTHVPHLAVTAQPWPGSVAVYASASDDSYALNTLVDRRSVIGQTETALGAARAGLWDEGSALQVRLIAGALEARSAEAVLNGANLMAIGDGSPGNWELFQFRDAVMIGPQTWWLSGRLRGQLGTDALMPESWPAGSWVVLLDGTAPQIDLASAERRIARHYRIGPARRGVEDPSYRHFAEAFDGNGLRPYAPVHLRLSGVLGEDLGLGWVRRTRIDGDSWDLPEVPLGEEAELYQVRVRRGTELLREATVGGSGWTYGAADQMADGTLAGDLIEVAQVSGRYGPGPFRAVAIPA</sequence>
<dbReference type="EMBL" id="BNCJ01000005">
    <property type="protein sequence ID" value="GHF50429.1"/>
    <property type="molecule type" value="Genomic_DNA"/>
</dbReference>
<comment type="caution">
    <text evidence="5">The sequence shown here is derived from an EMBL/GenBank/DDBJ whole genome shotgun (WGS) entry which is preliminary data.</text>
</comment>
<feature type="domain" description="Rcc01698-like C-terminal" evidence="4">
    <location>
        <begin position="571"/>
        <end position="671"/>
    </location>
</feature>
<dbReference type="RefSeq" id="WP_189680200.1">
    <property type="nucleotide sequence ID" value="NZ_BNCJ01000005.1"/>
</dbReference>
<feature type="compositionally biased region" description="Polar residues" evidence="1">
    <location>
        <begin position="196"/>
        <end position="207"/>
    </location>
</feature>
<accession>A0A8J3M9N9</accession>
<name>A0A8J3M9N9_9RHOB</name>
<dbReference type="Proteomes" id="UP000626220">
    <property type="component" value="Unassembled WGS sequence"/>
</dbReference>
<gene>
    <name evidence="5" type="ORF">GCM10017056_22650</name>
</gene>
<dbReference type="AlphaFoldDB" id="A0A8J3M9N9"/>
<feature type="domain" description="GTA TIM-barrel-like" evidence="2">
    <location>
        <begin position="164"/>
        <end position="260"/>
    </location>
</feature>
<reference evidence="5" key="1">
    <citation type="journal article" date="2014" name="Int. J. Syst. Evol. Microbiol.">
        <title>Complete genome sequence of Corynebacterium casei LMG S-19264T (=DSM 44701T), isolated from a smear-ripened cheese.</title>
        <authorList>
            <consortium name="US DOE Joint Genome Institute (JGI-PGF)"/>
            <person name="Walter F."/>
            <person name="Albersmeier A."/>
            <person name="Kalinowski J."/>
            <person name="Ruckert C."/>
        </authorList>
    </citation>
    <scope>NUCLEOTIDE SEQUENCE</scope>
    <source>
        <strain evidence="5">KCTC 42650</strain>
    </source>
</reference>
<proteinExistence type="predicted"/>
<dbReference type="InterPro" id="IPR025195">
    <property type="entry name" value="GTA_TIM_dom"/>
</dbReference>
<dbReference type="Pfam" id="PF23666">
    <property type="entry name" value="Rcc01698_C"/>
    <property type="match status" value="1"/>
</dbReference>
<keyword evidence="6" id="KW-1185">Reference proteome</keyword>
<dbReference type="Pfam" id="PF13550">
    <property type="entry name" value="Phage-tail_3"/>
    <property type="match status" value="1"/>
</dbReference>
<reference evidence="5" key="2">
    <citation type="submission" date="2020-09" db="EMBL/GenBank/DDBJ databases">
        <authorList>
            <person name="Sun Q."/>
            <person name="Kim S."/>
        </authorList>
    </citation>
    <scope>NUCLEOTIDE SEQUENCE</scope>
    <source>
        <strain evidence="5">KCTC 42650</strain>
    </source>
</reference>
<feature type="region of interest" description="Disordered" evidence="1">
    <location>
        <begin position="183"/>
        <end position="208"/>
    </location>
</feature>
<evidence type="ECO:0000256" key="1">
    <source>
        <dbReference type="SAM" id="MobiDB-lite"/>
    </source>
</evidence>
<protein>
    <recommendedName>
        <fullName evidence="7">Terminase-like family protein</fullName>
    </recommendedName>
</protein>
<organism evidence="5 6">
    <name type="scientific">Seohaeicola zhoushanensis</name>
    <dbReference type="NCBI Taxonomy" id="1569283"/>
    <lineage>
        <taxon>Bacteria</taxon>
        <taxon>Pseudomonadati</taxon>
        <taxon>Pseudomonadota</taxon>
        <taxon>Alphaproteobacteria</taxon>
        <taxon>Rhodobacterales</taxon>
        <taxon>Roseobacteraceae</taxon>
        <taxon>Seohaeicola</taxon>
    </lineage>
</organism>
<dbReference type="InterPro" id="IPR032876">
    <property type="entry name" value="J_dom"/>
</dbReference>